<dbReference type="Pfam" id="PF22765">
    <property type="entry name" value="DUF7010"/>
    <property type="match status" value="1"/>
</dbReference>
<feature type="transmembrane region" description="Helical" evidence="1">
    <location>
        <begin position="46"/>
        <end position="69"/>
    </location>
</feature>
<proteinExistence type="predicted"/>
<dbReference type="EMBL" id="JAGQDE010000003">
    <property type="protein sequence ID" value="MBQ0958286.1"/>
    <property type="molecule type" value="Genomic_DNA"/>
</dbReference>
<organism evidence="2 3">
    <name type="scientific">Ideonella aquatica</name>
    <dbReference type="NCBI Taxonomy" id="2824119"/>
    <lineage>
        <taxon>Bacteria</taxon>
        <taxon>Pseudomonadati</taxon>
        <taxon>Pseudomonadota</taxon>
        <taxon>Betaproteobacteria</taxon>
        <taxon>Burkholderiales</taxon>
        <taxon>Sphaerotilaceae</taxon>
        <taxon>Ideonella</taxon>
    </lineage>
</organism>
<keyword evidence="3" id="KW-1185">Reference proteome</keyword>
<feature type="transmembrane region" description="Helical" evidence="1">
    <location>
        <begin position="130"/>
        <end position="149"/>
    </location>
</feature>
<name>A0A941BF17_9BURK</name>
<dbReference type="InterPro" id="IPR053824">
    <property type="entry name" value="DUF7010"/>
</dbReference>
<keyword evidence="1" id="KW-0812">Transmembrane</keyword>
<feature type="transmembrane region" description="Helical" evidence="1">
    <location>
        <begin position="89"/>
        <end position="110"/>
    </location>
</feature>
<evidence type="ECO:0000313" key="3">
    <source>
        <dbReference type="Proteomes" id="UP000678374"/>
    </source>
</evidence>
<gene>
    <name evidence="2" type="ORF">KAK06_04895</name>
</gene>
<feature type="transmembrane region" description="Helical" evidence="1">
    <location>
        <begin position="20"/>
        <end position="39"/>
    </location>
</feature>
<dbReference type="AlphaFoldDB" id="A0A941BF17"/>
<sequence>MSDWTVSDARADLREAYLDGAPGVAASSLAWLVAAGVAAQVSAQAAVLALLLGGALIHPVGVLLAKALGRRGTHTPGNPLGTLAVEGTLWMLGGIAVAYGLQVLRIEWFFPAMLLTIGGRYLTFQSLYGLRVYWLMGGVLMAVGLALALLRATPLHAALAGGVIEAVFAAGLLVRARR</sequence>
<evidence type="ECO:0000256" key="1">
    <source>
        <dbReference type="SAM" id="Phobius"/>
    </source>
</evidence>
<evidence type="ECO:0000313" key="2">
    <source>
        <dbReference type="EMBL" id="MBQ0958286.1"/>
    </source>
</evidence>
<dbReference type="Proteomes" id="UP000678374">
    <property type="component" value="Unassembled WGS sequence"/>
</dbReference>
<accession>A0A941BF17</accession>
<feature type="transmembrane region" description="Helical" evidence="1">
    <location>
        <begin position="155"/>
        <end position="174"/>
    </location>
</feature>
<reference evidence="2" key="1">
    <citation type="submission" date="2021-04" db="EMBL/GenBank/DDBJ databases">
        <title>The genome sequence of Ideonella sp. 4Y11.</title>
        <authorList>
            <person name="Liu Y."/>
        </authorList>
    </citation>
    <scope>NUCLEOTIDE SEQUENCE</scope>
    <source>
        <strain evidence="2">4Y11</strain>
    </source>
</reference>
<keyword evidence="1" id="KW-1133">Transmembrane helix</keyword>
<protein>
    <submittedName>
        <fullName evidence="2">Uncharacterized protein</fullName>
    </submittedName>
</protein>
<dbReference type="RefSeq" id="WP_210800800.1">
    <property type="nucleotide sequence ID" value="NZ_JAGQDE010000003.1"/>
</dbReference>
<keyword evidence="1" id="KW-0472">Membrane</keyword>
<comment type="caution">
    <text evidence="2">The sequence shown here is derived from an EMBL/GenBank/DDBJ whole genome shotgun (WGS) entry which is preliminary data.</text>
</comment>